<dbReference type="InterPro" id="IPR003807">
    <property type="entry name" value="DUF202"/>
</dbReference>
<name>A0A0L0DT71_THETB</name>
<comment type="subcellular location">
    <subcellularLocation>
        <location evidence="1">Endomembrane system</location>
        <topology evidence="1">Multi-pass membrane protein</topology>
    </subcellularLocation>
</comment>
<evidence type="ECO:0000256" key="6">
    <source>
        <dbReference type="SAM" id="Phobius"/>
    </source>
</evidence>
<dbReference type="Pfam" id="PF02656">
    <property type="entry name" value="DUF202"/>
    <property type="match status" value="1"/>
</dbReference>
<keyword evidence="9" id="KW-1185">Reference proteome</keyword>
<dbReference type="AlphaFoldDB" id="A0A0L0DT71"/>
<evidence type="ECO:0000313" key="8">
    <source>
        <dbReference type="EMBL" id="KNC55460.1"/>
    </source>
</evidence>
<dbReference type="InterPro" id="IPR051572">
    <property type="entry name" value="VTC_Complex_Subunit"/>
</dbReference>
<accession>A0A0L0DT71</accession>
<dbReference type="GeneID" id="25561460"/>
<proteinExistence type="predicted"/>
<evidence type="ECO:0000256" key="1">
    <source>
        <dbReference type="ARBA" id="ARBA00004127"/>
    </source>
</evidence>
<gene>
    <name evidence="8" type="ORF">AMSG_01721</name>
</gene>
<dbReference type="EMBL" id="GL349439">
    <property type="protein sequence ID" value="KNC55460.1"/>
    <property type="molecule type" value="Genomic_DNA"/>
</dbReference>
<evidence type="ECO:0000256" key="5">
    <source>
        <dbReference type="SAM" id="MobiDB-lite"/>
    </source>
</evidence>
<evidence type="ECO:0000256" key="2">
    <source>
        <dbReference type="ARBA" id="ARBA00022692"/>
    </source>
</evidence>
<dbReference type="GO" id="GO:0012505">
    <property type="term" value="C:endomembrane system"/>
    <property type="evidence" value="ECO:0007669"/>
    <property type="project" value="UniProtKB-SubCell"/>
</dbReference>
<feature type="domain" description="DUF202" evidence="7">
    <location>
        <begin position="235"/>
        <end position="298"/>
    </location>
</feature>
<keyword evidence="2 6" id="KW-0812">Transmembrane</keyword>
<dbReference type="RefSeq" id="XP_013761242.1">
    <property type="nucleotide sequence ID" value="XM_013905788.1"/>
</dbReference>
<dbReference type="PANTHER" id="PTHR46140">
    <property type="entry name" value="VACUOLAR TRANSPORTER CHAPERONE 1-RELATED"/>
    <property type="match status" value="1"/>
</dbReference>
<evidence type="ECO:0000259" key="7">
    <source>
        <dbReference type="Pfam" id="PF02656"/>
    </source>
</evidence>
<feature type="transmembrane region" description="Helical" evidence="6">
    <location>
        <begin position="311"/>
        <end position="335"/>
    </location>
</feature>
<dbReference type="OrthoDB" id="2243669at2759"/>
<keyword evidence="3 6" id="KW-1133">Transmembrane helix</keyword>
<dbReference type="eggNOG" id="KOG4580">
    <property type="taxonomic scope" value="Eukaryota"/>
</dbReference>
<feature type="compositionally biased region" description="Basic residues" evidence="5">
    <location>
        <begin position="40"/>
        <end position="49"/>
    </location>
</feature>
<evidence type="ECO:0000313" key="9">
    <source>
        <dbReference type="Proteomes" id="UP000054408"/>
    </source>
</evidence>
<keyword evidence="4 6" id="KW-0472">Membrane</keyword>
<evidence type="ECO:0000256" key="3">
    <source>
        <dbReference type="ARBA" id="ARBA00022989"/>
    </source>
</evidence>
<dbReference type="Proteomes" id="UP000054408">
    <property type="component" value="Unassembled WGS sequence"/>
</dbReference>
<feature type="region of interest" description="Disordered" evidence="5">
    <location>
        <begin position="1"/>
        <end position="108"/>
    </location>
</feature>
<reference evidence="8 9" key="1">
    <citation type="submission" date="2010-05" db="EMBL/GenBank/DDBJ databases">
        <title>The Genome Sequence of Thecamonas trahens ATCC 50062.</title>
        <authorList>
            <consortium name="The Broad Institute Genome Sequencing Platform"/>
            <person name="Russ C."/>
            <person name="Cuomo C."/>
            <person name="Shea T."/>
            <person name="Young S.K."/>
            <person name="Zeng Q."/>
            <person name="Koehrsen M."/>
            <person name="Haas B."/>
            <person name="Borodovsky M."/>
            <person name="Guigo R."/>
            <person name="Alvarado L."/>
            <person name="Berlin A."/>
            <person name="Bochicchio J."/>
            <person name="Borenstein D."/>
            <person name="Chapman S."/>
            <person name="Chen Z."/>
            <person name="Freedman E."/>
            <person name="Gellesch M."/>
            <person name="Goldberg J."/>
            <person name="Griggs A."/>
            <person name="Gujja S."/>
            <person name="Heilman E."/>
            <person name="Heiman D."/>
            <person name="Hepburn T."/>
            <person name="Howarth C."/>
            <person name="Jen D."/>
            <person name="Larson L."/>
            <person name="Mehta T."/>
            <person name="Park D."/>
            <person name="Pearson M."/>
            <person name="Roberts A."/>
            <person name="Saif S."/>
            <person name="Shenoy N."/>
            <person name="Sisk P."/>
            <person name="Stolte C."/>
            <person name="Sykes S."/>
            <person name="Thomson T."/>
            <person name="Walk T."/>
            <person name="White J."/>
            <person name="Yandava C."/>
            <person name="Burger G."/>
            <person name="Gray M.W."/>
            <person name="Holland P.W.H."/>
            <person name="King N."/>
            <person name="Lang F.B.F."/>
            <person name="Roger A.J."/>
            <person name="Ruiz-Trillo I."/>
            <person name="Lander E."/>
            <person name="Nusbaum C."/>
        </authorList>
    </citation>
    <scope>NUCLEOTIDE SEQUENCE [LARGE SCALE GENOMIC DNA]</scope>
    <source>
        <strain evidence="8 9">ATCC 50062</strain>
    </source>
</reference>
<protein>
    <recommendedName>
        <fullName evidence="7">DUF202 domain-containing protein</fullName>
    </recommendedName>
</protein>
<dbReference type="STRING" id="461836.A0A0L0DT71"/>
<feature type="transmembrane region" description="Helical" evidence="6">
    <location>
        <begin position="270"/>
        <end position="290"/>
    </location>
</feature>
<dbReference type="PANTHER" id="PTHR46140:SF1">
    <property type="entry name" value="VACUOLAR TRANSPORTER CHAPERONE COMPLEX SUBUNIT 4-RELATED"/>
    <property type="match status" value="1"/>
</dbReference>
<sequence>MSSDGSAQPLLDLAGFPSPHGAGAERGDAPLPLNPPTPGKKAKKGKGKGGKGTGKGGKGKAGKSKVDAETRLGSAAPSPGANTDDADDDVDDGGKGGGGGGKKKKKIKKLKRQVEMLEASALALVLELDKSAQLEALEEGVRVKMEALRFAVTGDSNPVAGHELLGDVANASGGVGTGASINGDDGGSLLEGMAPELDALAQLEAAKQAAKDQKKREKMIQKEELKVLARMKEPRTLLANERTFLSWAASSLRLGAIGTALITFFGHTAFAMFLGCALWTIAVVYLAYSIRRYRQRAQALLTASDGPFLDVAGPVSFVGIIIVAIVLYISFFVIAGPQPKVHFQSAKSS</sequence>
<evidence type="ECO:0000256" key="4">
    <source>
        <dbReference type="ARBA" id="ARBA00023136"/>
    </source>
</evidence>
<organism evidence="8 9">
    <name type="scientific">Thecamonas trahens ATCC 50062</name>
    <dbReference type="NCBI Taxonomy" id="461836"/>
    <lineage>
        <taxon>Eukaryota</taxon>
        <taxon>Apusozoa</taxon>
        <taxon>Apusomonadida</taxon>
        <taxon>Apusomonadidae</taxon>
        <taxon>Thecamonas</taxon>
    </lineage>
</organism>